<dbReference type="STRING" id="1802695.A3A13_03015"/>
<gene>
    <name evidence="2" type="ORF">A3A13_03015</name>
</gene>
<comment type="caution">
    <text evidence="2">The sequence shown here is derived from an EMBL/GenBank/DDBJ whole genome shotgun (WGS) entry which is preliminary data.</text>
</comment>
<keyword evidence="1" id="KW-0732">Signal</keyword>
<dbReference type="EMBL" id="MGKJ01000014">
    <property type="protein sequence ID" value="OGN24017.1"/>
    <property type="molecule type" value="Genomic_DNA"/>
</dbReference>
<evidence type="ECO:0000256" key="1">
    <source>
        <dbReference type="SAM" id="SignalP"/>
    </source>
</evidence>
<reference evidence="2 3" key="1">
    <citation type="journal article" date="2016" name="Nat. Commun.">
        <title>Thousands of microbial genomes shed light on interconnected biogeochemical processes in an aquifer system.</title>
        <authorList>
            <person name="Anantharaman K."/>
            <person name="Brown C.T."/>
            <person name="Hug L.A."/>
            <person name="Sharon I."/>
            <person name="Castelle C.J."/>
            <person name="Probst A.J."/>
            <person name="Thomas B.C."/>
            <person name="Singh A."/>
            <person name="Wilkins M.J."/>
            <person name="Karaoz U."/>
            <person name="Brodie E.L."/>
            <person name="Williams K.H."/>
            <person name="Hubbard S.S."/>
            <person name="Banfield J.F."/>
        </authorList>
    </citation>
    <scope>NUCLEOTIDE SEQUENCE [LARGE SCALE GENOMIC DNA]</scope>
</reference>
<proteinExistence type="predicted"/>
<name>A0A1F8GF61_9BACT</name>
<dbReference type="Proteomes" id="UP000178911">
    <property type="component" value="Unassembled WGS sequence"/>
</dbReference>
<feature type="signal peptide" evidence="1">
    <location>
        <begin position="1"/>
        <end position="20"/>
    </location>
</feature>
<dbReference type="AlphaFoldDB" id="A0A1F8GF61"/>
<organism evidence="2 3">
    <name type="scientific">Candidatus Yanofskybacteria bacterium RIFCSPLOWO2_01_FULL_43_22</name>
    <dbReference type="NCBI Taxonomy" id="1802695"/>
    <lineage>
        <taxon>Bacteria</taxon>
        <taxon>Candidatus Yanofskyibacteriota</taxon>
    </lineage>
</organism>
<evidence type="ECO:0000313" key="2">
    <source>
        <dbReference type="EMBL" id="OGN24017.1"/>
    </source>
</evidence>
<evidence type="ECO:0000313" key="3">
    <source>
        <dbReference type="Proteomes" id="UP000178911"/>
    </source>
</evidence>
<protein>
    <submittedName>
        <fullName evidence="2">Uncharacterized protein</fullName>
    </submittedName>
</protein>
<feature type="chain" id="PRO_5009535600" evidence="1">
    <location>
        <begin position="21"/>
        <end position="331"/>
    </location>
</feature>
<sequence length="331" mass="37785">MKNILWTMIMLCIFRTASFAQTDAQPPVLPSEPIISYTLFVQPHLTCQCLPTNPTPKERAPIFFLDIPISPFWDTVGADRIKNRTIQFGGSATPWKETAVFGGWPVPRIIFAVSDFRASVEGGIMKTQNASLVRTMEQAYVTLDGAVWYVLVGAEGFFGQEQIPRATKSVNFEADFRRRSYGGQGWLGIKIGDFNRSFIVGRYGRGYARTEGSTRFNVPSVDDLDRFSLYAEEFKIESFSVEGKARAKRISQSVQFERVEYQRVIPSPDPLRFGENHLQDMRLETETEITPFPRARLLRGVVVLTKDFRNQNRLMFINDYSSVRVFLRLAF</sequence>
<accession>A0A1F8GF61</accession>